<evidence type="ECO:0000313" key="2">
    <source>
        <dbReference type="EMBL" id="TVY44534.1"/>
    </source>
</evidence>
<feature type="transmembrane region" description="Helical" evidence="1">
    <location>
        <begin position="145"/>
        <end position="166"/>
    </location>
</feature>
<dbReference type="OrthoDB" id="6407410at2759"/>
<dbReference type="Proteomes" id="UP000443090">
    <property type="component" value="Unassembled WGS sequence"/>
</dbReference>
<feature type="transmembrane region" description="Helical" evidence="1">
    <location>
        <begin position="277"/>
        <end position="299"/>
    </location>
</feature>
<accession>A0A8H8RZZ9</accession>
<dbReference type="AlphaFoldDB" id="A0A8H8RZZ9"/>
<name>A0A8H8RZZ9_9HELO</name>
<dbReference type="InterPro" id="IPR021369">
    <property type="entry name" value="DUF2985"/>
</dbReference>
<keyword evidence="1" id="KW-1133">Transmembrane helix</keyword>
<reference evidence="2 3" key="1">
    <citation type="submission" date="2018-05" db="EMBL/GenBank/DDBJ databases">
        <title>Genome sequencing and assembly of the regulated plant pathogen Lachnellula willkommii and related sister species for the development of diagnostic species identification markers.</title>
        <authorList>
            <person name="Giroux E."/>
            <person name="Bilodeau G."/>
        </authorList>
    </citation>
    <scope>NUCLEOTIDE SEQUENCE [LARGE SCALE GENOMIC DNA]</scope>
    <source>
        <strain evidence="2 3">CBS 160.35</strain>
    </source>
</reference>
<organism evidence="2 3">
    <name type="scientific">Lachnellula occidentalis</name>
    <dbReference type="NCBI Taxonomy" id="215460"/>
    <lineage>
        <taxon>Eukaryota</taxon>
        <taxon>Fungi</taxon>
        <taxon>Dikarya</taxon>
        <taxon>Ascomycota</taxon>
        <taxon>Pezizomycotina</taxon>
        <taxon>Leotiomycetes</taxon>
        <taxon>Helotiales</taxon>
        <taxon>Lachnaceae</taxon>
        <taxon>Lachnellula</taxon>
    </lineage>
</organism>
<dbReference type="EMBL" id="QGMI01000230">
    <property type="protein sequence ID" value="TVY44534.1"/>
    <property type="molecule type" value="Genomic_DNA"/>
</dbReference>
<evidence type="ECO:0000256" key="1">
    <source>
        <dbReference type="SAM" id="Phobius"/>
    </source>
</evidence>
<comment type="caution">
    <text evidence="2">The sequence shown here is derived from an EMBL/GenBank/DDBJ whole genome shotgun (WGS) entry which is preliminary data.</text>
</comment>
<gene>
    <name evidence="2" type="ORF">LOCC1_G004753</name>
</gene>
<feature type="transmembrane region" description="Helical" evidence="1">
    <location>
        <begin position="187"/>
        <end position="207"/>
    </location>
</feature>
<dbReference type="PANTHER" id="PTHR35872:SF1">
    <property type="entry name" value="ALPHA-L-RHAMNOSIDASE C"/>
    <property type="match status" value="1"/>
</dbReference>
<evidence type="ECO:0000313" key="3">
    <source>
        <dbReference type="Proteomes" id="UP000443090"/>
    </source>
</evidence>
<keyword evidence="1" id="KW-0472">Membrane</keyword>
<feature type="transmembrane region" description="Helical" evidence="1">
    <location>
        <begin position="311"/>
        <end position="329"/>
    </location>
</feature>
<protein>
    <submittedName>
        <fullName evidence="2">Uncharacterized protein</fullName>
    </submittedName>
</protein>
<sequence length="355" mass="39449">MADDGGGTTVVGRLRTASVSLMNYNPQLGMWAATGAAIAQAPNLTELRQPVAGGANIEFDEHGHSARTVTTDEDGMPVLSPSMTKTATRILVDEADPKGQPARPTPVRRQTLLEQSQMEEKHSWGETILHGLNAAWKFLCTPTGFVMAIYGLNIVAWGAMLFFLLLDAAPAMDHPNKDSNDSPRKKWLEIDSQILNALFCVTGFGLAPWRFRDLYWLIQARLKNRYAMGRLNQQNKSWFRPPAWFEEGEEQVEDVFPKRITFTGEVAPPTSLWKLSFVIWMMVANTLLQAVLASFMWAYNRINRPSWATGTFIALGCGVSMGAGVMMWWEGRKVKKIEGPVIKVVEATNTEQGTG</sequence>
<keyword evidence="3" id="KW-1185">Reference proteome</keyword>
<keyword evidence="1" id="KW-0812">Transmembrane</keyword>
<proteinExistence type="predicted"/>
<dbReference type="Pfam" id="PF11204">
    <property type="entry name" value="DUF2985"/>
    <property type="match status" value="1"/>
</dbReference>
<dbReference type="PANTHER" id="PTHR35872">
    <property type="entry name" value="INTEGRAL MEMBRANE PROTEIN (AFU_ORTHOLOGUE AFUA_5G07110)"/>
    <property type="match status" value="1"/>
</dbReference>